<dbReference type="GO" id="GO:0008199">
    <property type="term" value="F:ferric iron binding"/>
    <property type="evidence" value="ECO:0007669"/>
    <property type="project" value="InterPro"/>
</dbReference>
<evidence type="ECO:0000259" key="3">
    <source>
        <dbReference type="Pfam" id="PF00210"/>
    </source>
</evidence>
<feature type="domain" description="Ferritin/DPS" evidence="3">
    <location>
        <begin position="17"/>
        <end position="156"/>
    </location>
</feature>
<dbReference type="PANTHER" id="PTHR42932">
    <property type="entry name" value="GENERAL STRESS PROTEIN 20U"/>
    <property type="match status" value="1"/>
</dbReference>
<dbReference type="InterPro" id="IPR009078">
    <property type="entry name" value="Ferritin-like_SF"/>
</dbReference>
<proteinExistence type="inferred from homology"/>
<dbReference type="RefSeq" id="WP_187483572.1">
    <property type="nucleotide sequence ID" value="NZ_CP060695.1"/>
</dbReference>
<dbReference type="InterPro" id="IPR008331">
    <property type="entry name" value="Ferritin_DPS_dom"/>
</dbReference>
<dbReference type="InterPro" id="IPR012347">
    <property type="entry name" value="Ferritin-like"/>
</dbReference>
<dbReference type="InterPro" id="IPR002177">
    <property type="entry name" value="DPS_DNA-bd"/>
</dbReference>
<sequence length="166" mass="19625">MNYLNIDNEKVLPVVSELNVLLADYHVYYQKLRNYHWNILGKNFFELHIRFEEMYNDTRIKIDEVAERIVTLRYHPISNLSDYIEISRIKESSSLLSDIEMVENIINDHRILLEQLAKVIDRANKASDEGTVDLIGAYIRELEKSTWMLNAWSKNTEDELNSSFVK</sequence>
<comment type="similarity">
    <text evidence="1 2">Belongs to the Dps family.</text>
</comment>
<dbReference type="AlphaFoldDB" id="A0A7G9LDJ7"/>
<gene>
    <name evidence="4" type="ORF">H9W90_06145</name>
</gene>
<accession>A0A7G9LDJ7</accession>
<dbReference type="GO" id="GO:0016722">
    <property type="term" value="F:oxidoreductase activity, acting on metal ions"/>
    <property type="evidence" value="ECO:0007669"/>
    <property type="project" value="InterPro"/>
</dbReference>
<reference evidence="4 5" key="1">
    <citation type="submission" date="2020-08" db="EMBL/GenBank/DDBJ databases">
        <title>Polaribacter sp. L12M9 isolated from gut of the Korean scallop.</title>
        <authorList>
            <person name="Jeong Y.S."/>
        </authorList>
    </citation>
    <scope>NUCLEOTIDE SEQUENCE [LARGE SCALE GENOMIC DNA]</scope>
    <source>
        <strain evidence="4 5">L12M9</strain>
    </source>
</reference>
<name>A0A7G9LDJ7_9FLAO</name>
<dbReference type="PANTHER" id="PTHR42932:SF1">
    <property type="entry name" value="GENERAL STRESS PROTEIN 20U"/>
    <property type="match status" value="1"/>
</dbReference>
<evidence type="ECO:0000256" key="1">
    <source>
        <dbReference type="ARBA" id="ARBA00009497"/>
    </source>
</evidence>
<evidence type="ECO:0000313" key="4">
    <source>
        <dbReference type="EMBL" id="QNM86696.1"/>
    </source>
</evidence>
<dbReference type="EMBL" id="CP060695">
    <property type="protein sequence ID" value="QNM86696.1"/>
    <property type="molecule type" value="Genomic_DNA"/>
</dbReference>
<dbReference type="Proteomes" id="UP000515808">
    <property type="component" value="Chromosome"/>
</dbReference>
<dbReference type="PRINTS" id="PR01346">
    <property type="entry name" value="HELNAPAPROT"/>
</dbReference>
<keyword evidence="5" id="KW-1185">Reference proteome</keyword>
<dbReference type="PIRSF" id="PIRSF005900">
    <property type="entry name" value="Dps"/>
    <property type="match status" value="1"/>
</dbReference>
<dbReference type="CDD" id="cd01043">
    <property type="entry name" value="DPS"/>
    <property type="match status" value="1"/>
</dbReference>
<evidence type="ECO:0000256" key="2">
    <source>
        <dbReference type="RuleBase" id="RU003875"/>
    </source>
</evidence>
<dbReference type="SUPFAM" id="SSF47240">
    <property type="entry name" value="Ferritin-like"/>
    <property type="match status" value="1"/>
</dbReference>
<dbReference type="KEGG" id="ppec:H9W90_06145"/>
<dbReference type="InterPro" id="IPR023188">
    <property type="entry name" value="DPS_DNA-bd_CS"/>
</dbReference>
<dbReference type="PROSITE" id="PS00818">
    <property type="entry name" value="DPS_1"/>
    <property type="match status" value="1"/>
</dbReference>
<protein>
    <submittedName>
        <fullName evidence="4">DNA starvation/stationary phase protection protein</fullName>
    </submittedName>
</protein>
<dbReference type="Gene3D" id="1.20.1260.10">
    <property type="match status" value="1"/>
</dbReference>
<evidence type="ECO:0000313" key="5">
    <source>
        <dbReference type="Proteomes" id="UP000515808"/>
    </source>
</evidence>
<organism evidence="4 5">
    <name type="scientific">Polaribacter pectinis</name>
    <dbReference type="NCBI Taxonomy" id="2738844"/>
    <lineage>
        <taxon>Bacteria</taxon>
        <taxon>Pseudomonadati</taxon>
        <taxon>Bacteroidota</taxon>
        <taxon>Flavobacteriia</taxon>
        <taxon>Flavobacteriales</taxon>
        <taxon>Flavobacteriaceae</taxon>
    </lineage>
</organism>
<dbReference type="Pfam" id="PF00210">
    <property type="entry name" value="Ferritin"/>
    <property type="match status" value="1"/>
</dbReference>